<reference evidence="1" key="1">
    <citation type="submission" date="2016-01" db="EMBL/GenBank/DDBJ databases">
        <authorList>
            <person name="Peeters C."/>
        </authorList>
    </citation>
    <scope>NUCLEOTIDE SEQUENCE [LARGE SCALE GENOMIC DNA]</scope>
    <source>
        <strain evidence="1">LMG 22940</strain>
    </source>
</reference>
<evidence type="ECO:0000313" key="2">
    <source>
        <dbReference type="Proteomes" id="UP000054770"/>
    </source>
</evidence>
<evidence type="ECO:0000313" key="1">
    <source>
        <dbReference type="EMBL" id="SAL57253.1"/>
    </source>
</evidence>
<proteinExistence type="predicted"/>
<gene>
    <name evidence="1" type="ORF">AWB68_02804</name>
</gene>
<accession>A0A158ILK0</accession>
<dbReference type="AlphaFoldDB" id="A0A158ILK0"/>
<organism evidence="1 2">
    <name type="scientific">Caballeronia choica</name>
    <dbReference type="NCBI Taxonomy" id="326476"/>
    <lineage>
        <taxon>Bacteria</taxon>
        <taxon>Pseudomonadati</taxon>
        <taxon>Pseudomonadota</taxon>
        <taxon>Betaproteobacteria</taxon>
        <taxon>Burkholderiales</taxon>
        <taxon>Burkholderiaceae</taxon>
        <taxon>Caballeronia</taxon>
    </lineage>
</organism>
<name>A0A158ILK0_9BURK</name>
<keyword evidence="2" id="KW-1185">Reference proteome</keyword>
<sequence>MCYRNPSILSVVAAHERRNFWIYTAHHLGILGDETFKRPLPFRVCK</sequence>
<protein>
    <submittedName>
        <fullName evidence="1">Uncharacterized protein</fullName>
    </submittedName>
</protein>
<dbReference type="EMBL" id="FCON02000025">
    <property type="protein sequence ID" value="SAL57253.1"/>
    <property type="molecule type" value="Genomic_DNA"/>
</dbReference>
<comment type="caution">
    <text evidence="1">The sequence shown here is derived from an EMBL/GenBank/DDBJ whole genome shotgun (WGS) entry which is preliminary data.</text>
</comment>
<dbReference type="Proteomes" id="UP000054770">
    <property type="component" value="Unassembled WGS sequence"/>
</dbReference>